<evidence type="ECO:0000256" key="7">
    <source>
        <dbReference type="ARBA" id="ARBA00023004"/>
    </source>
</evidence>
<keyword evidence="5 9" id="KW-0479">Metal-binding</keyword>
<dbReference type="Gene3D" id="1.10.630.10">
    <property type="entry name" value="Cytochrome P450"/>
    <property type="match status" value="1"/>
</dbReference>
<dbReference type="InterPro" id="IPR001128">
    <property type="entry name" value="Cyt_P450"/>
</dbReference>
<gene>
    <name evidence="11" type="ORF">PAXRUDRAFT_15742</name>
</gene>
<dbReference type="AlphaFoldDB" id="A0A0D0D9P9"/>
<evidence type="ECO:0000256" key="4">
    <source>
        <dbReference type="ARBA" id="ARBA00022617"/>
    </source>
</evidence>
<sequence length="459" mass="52270">MDTVELFNTFAEWHAEYGDIVHSRVLNQDVIILGKQPLACDLLEKRSQIYSDRPFIATLKPFGLDFDFAFTPYGDHWRLCRRIFHQTFRDDNVVTFRPMQLRRARQLVVNMLDQPDQYAFHYATFSAAIALSAVYDYEPSPRSDPIVQTVDKFHEVCMSGTTPGKAVLLGLFPFLLQIPDWFPGSSLKREAKRSREWASKLIETPYQYVQKRMAVNPTFSMVSDHITRMQQYDEPYRGKYETALKHASATAVIGSTGTTSAVLLVFTLAMVQNPHVWKRAQAEIDALTGMDRLPELDDRPSLPYIEAVLRETLRWQPVAPVAAPHATTQSDVYNGAVIYPNTWAMSRDEVRYTNAKKFIPERFLTAEGTLTNDDPAEFIFGFGRRICPGRSTADASIWIAIVTMLATLNFSLAKDADGNDITVDPKYFNGTTRHPEPFPCDITYRSHINKTTLERSLTN</sequence>
<dbReference type="InterPro" id="IPR002401">
    <property type="entry name" value="Cyt_P450_E_grp-I"/>
</dbReference>
<evidence type="ECO:0000256" key="10">
    <source>
        <dbReference type="RuleBase" id="RU000461"/>
    </source>
</evidence>
<comment type="pathway">
    <text evidence="2">Secondary metabolite biosynthesis.</text>
</comment>
<accession>A0A0D0D9P9</accession>
<dbReference type="STRING" id="930991.A0A0D0D9P9"/>
<reference evidence="12" key="2">
    <citation type="submission" date="2015-01" db="EMBL/GenBank/DDBJ databases">
        <title>Evolutionary Origins and Diversification of the Mycorrhizal Mutualists.</title>
        <authorList>
            <consortium name="DOE Joint Genome Institute"/>
            <consortium name="Mycorrhizal Genomics Consortium"/>
            <person name="Kohler A."/>
            <person name="Kuo A."/>
            <person name="Nagy L.G."/>
            <person name="Floudas D."/>
            <person name="Copeland A."/>
            <person name="Barry K.W."/>
            <person name="Cichocki N."/>
            <person name="Veneault-Fourrey C."/>
            <person name="LaButti K."/>
            <person name="Lindquist E.A."/>
            <person name="Lipzen A."/>
            <person name="Lundell T."/>
            <person name="Morin E."/>
            <person name="Murat C."/>
            <person name="Riley R."/>
            <person name="Ohm R."/>
            <person name="Sun H."/>
            <person name="Tunlid A."/>
            <person name="Henrissat B."/>
            <person name="Grigoriev I.V."/>
            <person name="Hibbett D.S."/>
            <person name="Martin F."/>
        </authorList>
    </citation>
    <scope>NUCLEOTIDE SEQUENCE [LARGE SCALE GENOMIC DNA]</scope>
    <source>
        <strain evidence="12">Ve08.2h10</strain>
    </source>
</reference>
<dbReference type="GO" id="GO:0004497">
    <property type="term" value="F:monooxygenase activity"/>
    <property type="evidence" value="ECO:0007669"/>
    <property type="project" value="UniProtKB-KW"/>
</dbReference>
<evidence type="ECO:0000256" key="2">
    <source>
        <dbReference type="ARBA" id="ARBA00005179"/>
    </source>
</evidence>
<keyword evidence="6 10" id="KW-0560">Oxidoreductase</keyword>
<evidence type="ECO:0000256" key="1">
    <source>
        <dbReference type="ARBA" id="ARBA00001971"/>
    </source>
</evidence>
<dbReference type="PANTHER" id="PTHR46300:SF5">
    <property type="entry name" value="CYTOCHROME P450"/>
    <property type="match status" value="1"/>
</dbReference>
<keyword evidence="7 9" id="KW-0408">Iron</keyword>
<keyword evidence="4 9" id="KW-0349">Heme</keyword>
<dbReference type="HOGENOM" id="CLU_001570_2_3_1"/>
<keyword evidence="8 10" id="KW-0503">Monooxygenase</keyword>
<dbReference type="InParanoid" id="A0A0D0D9P9"/>
<dbReference type="InterPro" id="IPR050364">
    <property type="entry name" value="Cytochrome_P450_fung"/>
</dbReference>
<dbReference type="Pfam" id="PF00067">
    <property type="entry name" value="p450"/>
    <property type="match status" value="1"/>
</dbReference>
<protein>
    <recommendedName>
        <fullName evidence="13">Cytochrome P450</fullName>
    </recommendedName>
</protein>
<evidence type="ECO:0000256" key="6">
    <source>
        <dbReference type="ARBA" id="ARBA00023002"/>
    </source>
</evidence>
<dbReference type="PANTHER" id="PTHR46300">
    <property type="entry name" value="P450, PUTATIVE (EUROFUNG)-RELATED-RELATED"/>
    <property type="match status" value="1"/>
</dbReference>
<dbReference type="PROSITE" id="PS00086">
    <property type="entry name" value="CYTOCHROME_P450"/>
    <property type="match status" value="1"/>
</dbReference>
<evidence type="ECO:0000313" key="12">
    <source>
        <dbReference type="Proteomes" id="UP000054538"/>
    </source>
</evidence>
<reference evidence="11 12" key="1">
    <citation type="submission" date="2014-04" db="EMBL/GenBank/DDBJ databases">
        <authorList>
            <consortium name="DOE Joint Genome Institute"/>
            <person name="Kuo A."/>
            <person name="Kohler A."/>
            <person name="Jargeat P."/>
            <person name="Nagy L.G."/>
            <person name="Floudas D."/>
            <person name="Copeland A."/>
            <person name="Barry K.W."/>
            <person name="Cichocki N."/>
            <person name="Veneault-Fourrey C."/>
            <person name="LaButti K."/>
            <person name="Lindquist E.A."/>
            <person name="Lipzen A."/>
            <person name="Lundell T."/>
            <person name="Morin E."/>
            <person name="Murat C."/>
            <person name="Sun H."/>
            <person name="Tunlid A."/>
            <person name="Henrissat B."/>
            <person name="Grigoriev I.V."/>
            <person name="Hibbett D.S."/>
            <person name="Martin F."/>
            <person name="Nordberg H.P."/>
            <person name="Cantor M.N."/>
            <person name="Hua S.X."/>
        </authorList>
    </citation>
    <scope>NUCLEOTIDE SEQUENCE [LARGE SCALE GENOMIC DNA]</scope>
    <source>
        <strain evidence="11 12">Ve08.2h10</strain>
    </source>
</reference>
<dbReference type="InterPro" id="IPR017972">
    <property type="entry name" value="Cyt_P450_CS"/>
</dbReference>
<dbReference type="GO" id="GO:0016705">
    <property type="term" value="F:oxidoreductase activity, acting on paired donors, with incorporation or reduction of molecular oxygen"/>
    <property type="evidence" value="ECO:0007669"/>
    <property type="project" value="InterPro"/>
</dbReference>
<evidence type="ECO:0000256" key="8">
    <source>
        <dbReference type="ARBA" id="ARBA00023033"/>
    </source>
</evidence>
<dbReference type="GO" id="GO:0005506">
    <property type="term" value="F:iron ion binding"/>
    <property type="evidence" value="ECO:0007669"/>
    <property type="project" value="InterPro"/>
</dbReference>
<name>A0A0D0D9P9_9AGAM</name>
<evidence type="ECO:0000313" key="11">
    <source>
        <dbReference type="EMBL" id="KIK80526.1"/>
    </source>
</evidence>
<dbReference type="SUPFAM" id="SSF48264">
    <property type="entry name" value="Cytochrome P450"/>
    <property type="match status" value="1"/>
</dbReference>
<evidence type="ECO:0008006" key="13">
    <source>
        <dbReference type="Google" id="ProtNLM"/>
    </source>
</evidence>
<dbReference type="GO" id="GO:0020037">
    <property type="term" value="F:heme binding"/>
    <property type="evidence" value="ECO:0007669"/>
    <property type="project" value="InterPro"/>
</dbReference>
<dbReference type="PRINTS" id="PR00463">
    <property type="entry name" value="EP450I"/>
</dbReference>
<evidence type="ECO:0000256" key="3">
    <source>
        <dbReference type="ARBA" id="ARBA00010617"/>
    </source>
</evidence>
<evidence type="ECO:0000256" key="9">
    <source>
        <dbReference type="PIRSR" id="PIRSR602401-1"/>
    </source>
</evidence>
<organism evidence="11 12">
    <name type="scientific">Paxillus rubicundulus Ve08.2h10</name>
    <dbReference type="NCBI Taxonomy" id="930991"/>
    <lineage>
        <taxon>Eukaryota</taxon>
        <taxon>Fungi</taxon>
        <taxon>Dikarya</taxon>
        <taxon>Basidiomycota</taxon>
        <taxon>Agaricomycotina</taxon>
        <taxon>Agaricomycetes</taxon>
        <taxon>Agaricomycetidae</taxon>
        <taxon>Boletales</taxon>
        <taxon>Paxilineae</taxon>
        <taxon>Paxillaceae</taxon>
        <taxon>Paxillus</taxon>
    </lineage>
</organism>
<evidence type="ECO:0000256" key="5">
    <source>
        <dbReference type="ARBA" id="ARBA00022723"/>
    </source>
</evidence>
<dbReference type="EMBL" id="KN825998">
    <property type="protein sequence ID" value="KIK80526.1"/>
    <property type="molecule type" value="Genomic_DNA"/>
</dbReference>
<comment type="similarity">
    <text evidence="3 10">Belongs to the cytochrome P450 family.</text>
</comment>
<keyword evidence="12" id="KW-1185">Reference proteome</keyword>
<comment type="cofactor">
    <cofactor evidence="1 9">
        <name>heme</name>
        <dbReference type="ChEBI" id="CHEBI:30413"/>
    </cofactor>
</comment>
<dbReference type="InterPro" id="IPR036396">
    <property type="entry name" value="Cyt_P450_sf"/>
</dbReference>
<feature type="binding site" description="axial binding residue" evidence="9">
    <location>
        <position position="387"/>
    </location>
    <ligand>
        <name>heme</name>
        <dbReference type="ChEBI" id="CHEBI:30413"/>
    </ligand>
    <ligandPart>
        <name>Fe</name>
        <dbReference type="ChEBI" id="CHEBI:18248"/>
    </ligandPart>
</feature>
<dbReference type="CDD" id="cd11065">
    <property type="entry name" value="CYP64-like"/>
    <property type="match status" value="1"/>
</dbReference>
<proteinExistence type="inferred from homology"/>
<dbReference type="OrthoDB" id="2789670at2759"/>
<dbReference type="Proteomes" id="UP000054538">
    <property type="component" value="Unassembled WGS sequence"/>
</dbReference>